<dbReference type="PANTHER" id="PTHR16784:SF2">
    <property type="entry name" value="ENAMELIN"/>
    <property type="match status" value="1"/>
</dbReference>
<feature type="compositionally biased region" description="Polar residues" evidence="1">
    <location>
        <begin position="600"/>
        <end position="610"/>
    </location>
</feature>
<evidence type="ECO:0000313" key="2">
    <source>
        <dbReference type="EMBL" id="KAJ1206048.1"/>
    </source>
</evidence>
<dbReference type="GO" id="GO:0030345">
    <property type="term" value="F:structural constituent of tooth enamel"/>
    <property type="evidence" value="ECO:0007669"/>
    <property type="project" value="TreeGrafter"/>
</dbReference>
<dbReference type="GO" id="GO:0070175">
    <property type="term" value="P:positive regulation of enamel mineralization"/>
    <property type="evidence" value="ECO:0007669"/>
    <property type="project" value="TreeGrafter"/>
</dbReference>
<proteinExistence type="predicted"/>
<dbReference type="GO" id="GO:0036305">
    <property type="term" value="P:ameloblast differentiation"/>
    <property type="evidence" value="ECO:0007669"/>
    <property type="project" value="TreeGrafter"/>
</dbReference>
<evidence type="ECO:0000256" key="1">
    <source>
        <dbReference type="SAM" id="MobiDB-lite"/>
    </source>
</evidence>
<feature type="region of interest" description="Disordered" evidence="1">
    <location>
        <begin position="273"/>
        <end position="297"/>
    </location>
</feature>
<comment type="caution">
    <text evidence="2">The sequence shown here is derived from an EMBL/GenBank/DDBJ whole genome shotgun (WGS) entry which is preliminary data.</text>
</comment>
<dbReference type="AlphaFoldDB" id="A0AAV7W0A8"/>
<sequence>MFYPGSHSWDQRRNFQAFEVSQSKQDKYDKYSSYKGENPINHLYEGESQNYNPHEDEYSMYPLGPADNQNYPLYNGKNTKFPSYTGENQNLFQHESGYTNYRPYSEGHSEFSTYREANSKYTPYNPPEQQGNVYYSVDRIYNVGEHSPYDVLPPWNEGNRSPNINLEPPGNEANLPYPSSGPMRNTFSHQINPYEVAHPWETKDNGLVYGKEHPKNYENTRYHSGAPFVQREALLYPTGNSWDSGNHIPVHRESPTHAQTQLWDSNVDKHIRGPTEISPHTGGYPTDPRRVPSHSKGAMWNYGESQIAGFSSLEQRYHGKTVSGSEGNPTVYREAARDLSLNPLCCKGNFPVTSENAFPKNDDSPYISLPLWEKQERISYHVNSHSKHARHVEYTSGIEASQGNNSSLTDGQVTGMEEMMLPLKVEKLTEEGGGARYNNHSSQGGERSSNAETDATKLESGYFPGQNIVADVHNATAPRLQENKFVRRNKVTVSIPRKVCAGSANARHGISRGASPEGTKKKYVSTNNYMEQSPKQTLRRVLCFKGKLSSMSVDDKNTSALDHTLNPLPAEQSLPTRKPTVRLNSTRKSILPAMVKQDIPHSSNSPSGKTPQAKERTSGYKASEMYP</sequence>
<keyword evidence="3" id="KW-1185">Reference proteome</keyword>
<dbReference type="EMBL" id="JANPWB010000002">
    <property type="protein sequence ID" value="KAJ1206048.1"/>
    <property type="molecule type" value="Genomic_DNA"/>
</dbReference>
<gene>
    <name evidence="2" type="ORF">NDU88_001458</name>
</gene>
<feature type="region of interest" description="Disordered" evidence="1">
    <location>
        <begin position="430"/>
        <end position="453"/>
    </location>
</feature>
<reference evidence="2" key="1">
    <citation type="journal article" date="2022" name="bioRxiv">
        <title>Sequencing and chromosome-scale assembly of the giantPleurodeles waltlgenome.</title>
        <authorList>
            <person name="Brown T."/>
            <person name="Elewa A."/>
            <person name="Iarovenko S."/>
            <person name="Subramanian E."/>
            <person name="Araus A.J."/>
            <person name="Petzold A."/>
            <person name="Susuki M."/>
            <person name="Suzuki K.-i.T."/>
            <person name="Hayashi T."/>
            <person name="Toyoda A."/>
            <person name="Oliveira C."/>
            <person name="Osipova E."/>
            <person name="Leigh N.D."/>
            <person name="Simon A."/>
            <person name="Yun M.H."/>
        </authorList>
    </citation>
    <scope>NUCLEOTIDE SEQUENCE</scope>
    <source>
        <strain evidence="2">20211129_DDA</strain>
        <tissue evidence="2">Liver</tissue>
    </source>
</reference>
<protein>
    <submittedName>
        <fullName evidence="2">Uncharacterized protein</fullName>
    </submittedName>
</protein>
<organism evidence="2 3">
    <name type="scientific">Pleurodeles waltl</name>
    <name type="common">Iberian ribbed newt</name>
    <dbReference type="NCBI Taxonomy" id="8319"/>
    <lineage>
        <taxon>Eukaryota</taxon>
        <taxon>Metazoa</taxon>
        <taxon>Chordata</taxon>
        <taxon>Craniata</taxon>
        <taxon>Vertebrata</taxon>
        <taxon>Euteleostomi</taxon>
        <taxon>Amphibia</taxon>
        <taxon>Batrachia</taxon>
        <taxon>Caudata</taxon>
        <taxon>Salamandroidea</taxon>
        <taxon>Salamandridae</taxon>
        <taxon>Pleurodelinae</taxon>
        <taxon>Pleurodeles</taxon>
    </lineage>
</organism>
<dbReference type="Proteomes" id="UP001066276">
    <property type="component" value="Chromosome 1_2"/>
</dbReference>
<dbReference type="PANTHER" id="PTHR16784">
    <property type="entry name" value="ENAMELIN"/>
    <property type="match status" value="1"/>
</dbReference>
<feature type="region of interest" description="Disordered" evidence="1">
    <location>
        <begin position="553"/>
        <end position="627"/>
    </location>
</feature>
<accession>A0AAV7W0A8</accession>
<dbReference type="GO" id="GO:0031012">
    <property type="term" value="C:extracellular matrix"/>
    <property type="evidence" value="ECO:0007669"/>
    <property type="project" value="TreeGrafter"/>
</dbReference>
<evidence type="ECO:0000313" key="3">
    <source>
        <dbReference type="Proteomes" id="UP001066276"/>
    </source>
</evidence>
<dbReference type="GO" id="GO:0097186">
    <property type="term" value="P:amelogenesis"/>
    <property type="evidence" value="ECO:0007669"/>
    <property type="project" value="TreeGrafter"/>
</dbReference>
<name>A0AAV7W0A8_PLEWA</name>
<dbReference type="InterPro" id="IPR015673">
    <property type="entry name" value="Enamelin"/>
</dbReference>
<dbReference type="Pfam" id="PF15362">
    <property type="entry name" value="Enamelin"/>
    <property type="match status" value="1"/>
</dbReference>
<feature type="compositionally biased region" description="Polar residues" evidence="1">
    <location>
        <begin position="438"/>
        <end position="453"/>
    </location>
</feature>